<dbReference type="InterPro" id="IPR023753">
    <property type="entry name" value="FAD/NAD-binding_dom"/>
</dbReference>
<proteinExistence type="predicted"/>
<dbReference type="GO" id="GO:0071949">
    <property type="term" value="F:FAD binding"/>
    <property type="evidence" value="ECO:0007669"/>
    <property type="project" value="TreeGrafter"/>
</dbReference>
<organism evidence="2 3">
    <name type="scientific">Sanguibacter biliveldensis</name>
    <dbReference type="NCBI Taxonomy" id="3030830"/>
    <lineage>
        <taxon>Bacteria</taxon>
        <taxon>Bacillati</taxon>
        <taxon>Actinomycetota</taxon>
        <taxon>Actinomycetes</taxon>
        <taxon>Micrococcales</taxon>
        <taxon>Sanguibacteraceae</taxon>
        <taxon>Sanguibacter</taxon>
    </lineage>
</organism>
<dbReference type="GO" id="GO:0070224">
    <property type="term" value="F:sulfide:quinone oxidoreductase activity"/>
    <property type="evidence" value="ECO:0007669"/>
    <property type="project" value="TreeGrafter"/>
</dbReference>
<feature type="domain" description="FAD/NAD(P)-binding" evidence="1">
    <location>
        <begin position="7"/>
        <end position="123"/>
    </location>
</feature>
<dbReference type="EMBL" id="CP138359">
    <property type="protein sequence ID" value="WPF80786.1"/>
    <property type="molecule type" value="Genomic_DNA"/>
</dbReference>
<dbReference type="PANTHER" id="PTHR10632:SF2">
    <property type="entry name" value="SULFIDE:QUINONE OXIDOREDUCTASE, MITOCHONDRIAL"/>
    <property type="match status" value="1"/>
</dbReference>
<evidence type="ECO:0000259" key="1">
    <source>
        <dbReference type="Pfam" id="PF07992"/>
    </source>
</evidence>
<gene>
    <name evidence="2" type="ORF">SANBI_002015</name>
</gene>
<dbReference type="AlphaFoldDB" id="A0AAF0Z499"/>
<name>A0AAF0Z499_9MICO</name>
<dbReference type="SUPFAM" id="SSF51905">
    <property type="entry name" value="FAD/NAD(P)-binding domain"/>
    <property type="match status" value="2"/>
</dbReference>
<dbReference type="InterPro" id="IPR036188">
    <property type="entry name" value="FAD/NAD-bd_sf"/>
</dbReference>
<dbReference type="RefSeq" id="WP_319154647.1">
    <property type="nucleotide sequence ID" value="NZ_CP138359.1"/>
</dbReference>
<evidence type="ECO:0000313" key="3">
    <source>
        <dbReference type="Proteomes" id="UP001304340"/>
    </source>
</evidence>
<dbReference type="Proteomes" id="UP001304340">
    <property type="component" value="Chromosome"/>
</dbReference>
<sequence>MSSRRHHDVVIVGGGNAGLSLAGRLRRDGAKDVVVVEPARVHHYRPMLSYVAGGQATLDQLRRPQDRVTPSGVRWYVDEVVSVDPVTSTVHLAGGDEIEYGDLAVCPGSQVDWDAIPGSEAAVQTPHAATSYLPGSAVDTWTMLSTLTSGRAVFVVSDRHVPCAPVGLKPMFLALDHWRRTGVRDAIEVELLVEGDRLVDLDRADQRLRAEAAEQGVTVTFGATVTSVDAVSRRLVVDVAGTGVPSSSTLTYDALYLAPPHRAPAWVAGSGLASEGDGGFLRVDPSTLQHPEHPRVWGLGDVADLDALPSGGALRKQVPVVARNIAARRTGAPMRTYDGYSIAPVTTSRRSLLLAEFDRDGRPEPSVPVVDLVRPRLLTWAFDRYVEPQVYFRRLLQGKVS</sequence>
<dbReference type="Gene3D" id="3.50.50.60">
    <property type="entry name" value="FAD/NAD(P)-binding domain"/>
    <property type="match status" value="2"/>
</dbReference>
<dbReference type="GO" id="GO:0070221">
    <property type="term" value="P:sulfide oxidation, using sulfide:quinone oxidoreductase"/>
    <property type="evidence" value="ECO:0007669"/>
    <property type="project" value="TreeGrafter"/>
</dbReference>
<dbReference type="Pfam" id="PF07992">
    <property type="entry name" value="Pyr_redox_2"/>
    <property type="match status" value="1"/>
</dbReference>
<evidence type="ECO:0000313" key="2">
    <source>
        <dbReference type="EMBL" id="WPF80786.1"/>
    </source>
</evidence>
<keyword evidence="3" id="KW-1185">Reference proteome</keyword>
<reference evidence="3" key="1">
    <citation type="submission" date="2023-11" db="EMBL/GenBank/DDBJ databases">
        <authorList>
            <person name="Helweg L.P."/>
            <person name="Kiel A."/>
            <person name="Hitz F."/>
            <person name="Ruckert-Reed C."/>
            <person name="Busche T."/>
            <person name="Kaltschmidt B."/>
            <person name="Kaltschmidt C."/>
        </authorList>
    </citation>
    <scope>NUCLEOTIDE SEQUENCE [LARGE SCALE GENOMIC DNA]</scope>
    <source>
        <strain evidence="3">4.1</strain>
    </source>
</reference>
<dbReference type="PANTHER" id="PTHR10632">
    <property type="entry name" value="SULFIDE:QUINONE OXIDOREDUCTASE"/>
    <property type="match status" value="1"/>
</dbReference>
<protein>
    <submittedName>
        <fullName evidence="2">FAD/NAD(P)-binding oxidoreductase</fullName>
    </submittedName>
</protein>
<dbReference type="InterPro" id="IPR015904">
    <property type="entry name" value="Sulphide_quinone_reductase"/>
</dbReference>
<accession>A0AAF0Z499</accession>
<dbReference type="KEGG" id="sbil:SANBI_002015"/>